<dbReference type="EMBL" id="PQXL01000223">
    <property type="protein sequence ID" value="THV48878.1"/>
    <property type="molecule type" value="Genomic_DNA"/>
</dbReference>
<dbReference type="Proteomes" id="UP000308671">
    <property type="component" value="Unassembled WGS sequence"/>
</dbReference>
<feature type="region of interest" description="Disordered" evidence="1">
    <location>
        <begin position="131"/>
        <end position="164"/>
    </location>
</feature>
<proteinExistence type="predicted"/>
<dbReference type="AlphaFoldDB" id="A0A4S8QUJ9"/>
<evidence type="ECO:0000256" key="1">
    <source>
        <dbReference type="SAM" id="MobiDB-lite"/>
    </source>
</evidence>
<comment type="caution">
    <text evidence="2">The sequence shown here is derived from an EMBL/GenBank/DDBJ whole genome shotgun (WGS) entry which is preliminary data.</text>
</comment>
<sequence>MDESRELRPSDDDFVDEKIVEEYDDAVAELTDRWNLVTRTLNKDERSAIENIRNVYSRKLVALEADFDQQLEDLGEDYTKKKNADLKRLQEAYDKKFSQEFEEKDKNILLSKSSEQEDTISALGSDLAIPGSAVDTRTTSSAGESTMPVSQTERVSQDQSFMASPDDNQSLFVRSPEFESRVPPPMGASSAYSHITASLGSRPSPNDDHSIQRQKTKALSSTLIKREASPSMDNAFYARDPLIERETTHLMNGSSCFQDRRGIYGPIQSHSMASNNPRGSHAQSRFPSVDTAGRDCSHSREDAAIPQNDSVSPNSASTRFQPAALQPFASRSTLDFSNGFSAFANGARRGSSSSQISGPFMGASRYALSNAGLTDNASRMGEEQRTGYRQGKVMIPLKRKASDTDLSYLHDHTEISKTRSPTQIRKRRDKASRSRKARRSATNASSASGASRNWNGQAPQIGRQEGIKEEPTSEVTGVSPSMIVESAQMSIPVHRPSNVEAIQSKVLTPRHSNVGSFGRTITGTASSGPEPSGPVAVTHKPRFTEAELYLTSVPIDYISYDAGTPSRSWPVTWSGKKGRHNPGQQVGQNYSLKAKLTKNGALHPYDGADDKSAQYPTFVVDGSWILGGFCHRKSGNCRIEIYRPRSIKEYRAEFEEGHDRVEIKSARLRIVIADERHLDIFLYWFGKLNPNAEIRPDDRLGSVRDFHDEAGESDSGLRRGRHIRFWYSRQETNTTTEIEDRYSRQETNTTTEIEDRAQRFAPFAPVAPSAVMTSARPSAYFDFFVAEVNKYNESRREKFVRLQ</sequence>
<reference evidence="2 3" key="1">
    <citation type="submission" date="2017-12" db="EMBL/GenBank/DDBJ databases">
        <title>Comparative genomics of Botrytis spp.</title>
        <authorList>
            <person name="Valero-Jimenez C.A."/>
            <person name="Tapia P."/>
            <person name="Veloso J."/>
            <person name="Silva-Moreno E."/>
            <person name="Staats M."/>
            <person name="Valdes J.H."/>
            <person name="Van Kan J.A.L."/>
        </authorList>
    </citation>
    <scope>NUCLEOTIDE SEQUENCE [LARGE SCALE GENOMIC DNA]</scope>
    <source>
        <strain evidence="2 3">MUCL435</strain>
    </source>
</reference>
<feature type="compositionally biased region" description="Low complexity" evidence="1">
    <location>
        <begin position="440"/>
        <end position="452"/>
    </location>
</feature>
<feature type="compositionally biased region" description="Basic residues" evidence="1">
    <location>
        <begin position="424"/>
        <end position="439"/>
    </location>
</feature>
<dbReference type="OrthoDB" id="3535797at2759"/>
<feature type="region of interest" description="Disordered" evidence="1">
    <location>
        <begin position="408"/>
        <end position="477"/>
    </location>
</feature>
<evidence type="ECO:0000313" key="2">
    <source>
        <dbReference type="EMBL" id="THV48878.1"/>
    </source>
</evidence>
<feature type="compositionally biased region" description="Polar residues" evidence="1">
    <location>
        <begin position="135"/>
        <end position="164"/>
    </location>
</feature>
<feature type="region of interest" description="Disordered" evidence="1">
    <location>
        <begin position="267"/>
        <end position="319"/>
    </location>
</feature>
<keyword evidence="3" id="KW-1185">Reference proteome</keyword>
<feature type="compositionally biased region" description="Polar residues" evidence="1">
    <location>
        <begin position="268"/>
        <end position="286"/>
    </location>
</feature>
<feature type="compositionally biased region" description="Basic and acidic residues" evidence="1">
    <location>
        <begin position="408"/>
        <end position="417"/>
    </location>
</feature>
<feature type="compositionally biased region" description="Basic and acidic residues" evidence="1">
    <location>
        <begin position="292"/>
        <end position="303"/>
    </location>
</feature>
<gene>
    <name evidence="2" type="ORF">BGAL_0223g00200</name>
</gene>
<name>A0A4S8QUJ9_9HELO</name>
<accession>A0A4S8QUJ9</accession>
<feature type="compositionally biased region" description="Polar residues" evidence="1">
    <location>
        <begin position="307"/>
        <end position="319"/>
    </location>
</feature>
<feature type="region of interest" description="Disordered" evidence="1">
    <location>
        <begin position="196"/>
        <end position="223"/>
    </location>
</feature>
<organism evidence="2 3">
    <name type="scientific">Botrytis galanthina</name>
    <dbReference type="NCBI Taxonomy" id="278940"/>
    <lineage>
        <taxon>Eukaryota</taxon>
        <taxon>Fungi</taxon>
        <taxon>Dikarya</taxon>
        <taxon>Ascomycota</taxon>
        <taxon>Pezizomycotina</taxon>
        <taxon>Leotiomycetes</taxon>
        <taxon>Helotiales</taxon>
        <taxon>Sclerotiniaceae</taxon>
        <taxon>Botrytis</taxon>
    </lineage>
</organism>
<protein>
    <submittedName>
        <fullName evidence="2">Uncharacterized protein</fullName>
    </submittedName>
</protein>
<evidence type="ECO:0000313" key="3">
    <source>
        <dbReference type="Proteomes" id="UP000308671"/>
    </source>
</evidence>